<protein>
    <recommendedName>
        <fullName evidence="5">Carboxylic ester hydrolase</fullName>
        <ecNumber evidence="5">3.1.1.-</ecNumber>
    </recommendedName>
</protein>
<accession>A0AAV7XZ42</accession>
<sequence length="550" mass="61608">MSKTVVIKTDLGPVLGREIRSEVTDSKFLSFQGIPYAKPPVGPLRFKPPQPAEPWTAVRDCRQEADVCMQYHMYLRDLRGSEDCLYLNVYTPQLDIWGVPRLPVMVRIHGGGFTTGSGSSEMCGPDFIVKERVVLVTINYRLNMFGFLCLGEPGDAQGNMGLKDQVAAFRWVQRNISNFGGDPKMVTIAGESAGGASVHLHMMSPMSRGLFSSAISESGVATNPWAFTKDGRARAFRLGESLGCKTDNAKELIEFLRSVPAEDLVKASNRAFSKEDKEYSCVISPFPFVPTIEISNGSVEPFLSEDPKKILSEGRFFKGPFLAGVNNREGMLLLAAILGKDRDEMIKKFDARISCLVPGDLSVPRGSGEEKKIVAMLRSFYMKNKPLSEENLVDYFNLTSDLMFVYGFYCAMKSHCKHSAPYLYEFCYEGALNVFKNILGEDHIPGACHADELGYLFKMDLLPSDLPSDSHALAVRDKMVKLWTNFVKFGDPTPKNVKYLGISWQPAKRNKLTYLEIGPELKNKTGSISEERMRFWDKIYKEETKLKNKL</sequence>
<dbReference type="PROSITE" id="PS00941">
    <property type="entry name" value="CARBOXYLESTERASE_B_2"/>
    <property type="match status" value="1"/>
</dbReference>
<feature type="domain" description="Carboxylesterase type B" evidence="6">
    <location>
        <begin position="5"/>
        <end position="536"/>
    </location>
</feature>
<dbReference type="PROSITE" id="PS00122">
    <property type="entry name" value="CARBOXYLESTERASE_B_1"/>
    <property type="match status" value="1"/>
</dbReference>
<comment type="caution">
    <text evidence="7">The sequence shown here is derived from an EMBL/GenBank/DDBJ whole genome shotgun (WGS) entry which is preliminary data.</text>
</comment>
<organism evidence="7 8">
    <name type="scientific">Megalurothrips usitatus</name>
    <name type="common">bean blossom thrips</name>
    <dbReference type="NCBI Taxonomy" id="439358"/>
    <lineage>
        <taxon>Eukaryota</taxon>
        <taxon>Metazoa</taxon>
        <taxon>Ecdysozoa</taxon>
        <taxon>Arthropoda</taxon>
        <taxon>Hexapoda</taxon>
        <taxon>Insecta</taxon>
        <taxon>Pterygota</taxon>
        <taxon>Neoptera</taxon>
        <taxon>Paraneoptera</taxon>
        <taxon>Thysanoptera</taxon>
        <taxon>Terebrantia</taxon>
        <taxon>Thripoidea</taxon>
        <taxon>Thripidae</taxon>
        <taxon>Megalurothrips</taxon>
    </lineage>
</organism>
<evidence type="ECO:0000259" key="6">
    <source>
        <dbReference type="Pfam" id="PF00135"/>
    </source>
</evidence>
<dbReference type="InterPro" id="IPR050309">
    <property type="entry name" value="Type-B_Carboxylest/Lipase"/>
</dbReference>
<keyword evidence="4" id="KW-0325">Glycoprotein</keyword>
<evidence type="ECO:0000256" key="3">
    <source>
        <dbReference type="ARBA" id="ARBA00022801"/>
    </source>
</evidence>
<proteinExistence type="inferred from homology"/>
<comment type="similarity">
    <text evidence="1 5">Belongs to the type-B carboxylesterase/lipase family.</text>
</comment>
<dbReference type="InterPro" id="IPR019819">
    <property type="entry name" value="Carboxylesterase_B_CS"/>
</dbReference>
<keyword evidence="2" id="KW-0719">Serine esterase</keyword>
<dbReference type="GO" id="GO:0052689">
    <property type="term" value="F:carboxylic ester hydrolase activity"/>
    <property type="evidence" value="ECO:0007669"/>
    <property type="project" value="UniProtKB-KW"/>
</dbReference>
<gene>
    <name evidence="7" type="ORF">ONE63_006047</name>
</gene>
<dbReference type="InterPro" id="IPR019826">
    <property type="entry name" value="Carboxylesterase_B_AS"/>
</dbReference>
<dbReference type="EC" id="3.1.1.-" evidence="5"/>
<dbReference type="InterPro" id="IPR029058">
    <property type="entry name" value="AB_hydrolase_fold"/>
</dbReference>
<name>A0AAV7XZ42_9NEOP</name>
<dbReference type="Gene3D" id="3.40.50.1820">
    <property type="entry name" value="alpha/beta hydrolase"/>
    <property type="match status" value="1"/>
</dbReference>
<dbReference type="SUPFAM" id="SSF53474">
    <property type="entry name" value="alpha/beta-Hydrolases"/>
    <property type="match status" value="1"/>
</dbReference>
<dbReference type="AlphaFoldDB" id="A0AAV7XZ42"/>
<dbReference type="Pfam" id="PF00135">
    <property type="entry name" value="COesterase"/>
    <property type="match status" value="1"/>
</dbReference>
<keyword evidence="8" id="KW-1185">Reference proteome</keyword>
<reference evidence="7" key="1">
    <citation type="submission" date="2022-12" db="EMBL/GenBank/DDBJ databases">
        <title>Chromosome-level genome assembly of the bean flower thrips Megalurothrips usitatus.</title>
        <authorList>
            <person name="Ma L."/>
            <person name="Liu Q."/>
            <person name="Li H."/>
            <person name="Cai W."/>
        </authorList>
    </citation>
    <scope>NUCLEOTIDE SEQUENCE</scope>
    <source>
        <strain evidence="7">Cailab_2022a</strain>
    </source>
</reference>
<evidence type="ECO:0000256" key="1">
    <source>
        <dbReference type="ARBA" id="ARBA00005964"/>
    </source>
</evidence>
<evidence type="ECO:0000256" key="4">
    <source>
        <dbReference type="ARBA" id="ARBA00023180"/>
    </source>
</evidence>
<dbReference type="EMBL" id="JAPTSV010000003">
    <property type="protein sequence ID" value="KAJ1529245.1"/>
    <property type="molecule type" value="Genomic_DNA"/>
</dbReference>
<evidence type="ECO:0000256" key="2">
    <source>
        <dbReference type="ARBA" id="ARBA00022487"/>
    </source>
</evidence>
<dbReference type="PANTHER" id="PTHR11559">
    <property type="entry name" value="CARBOXYLESTERASE"/>
    <property type="match status" value="1"/>
</dbReference>
<evidence type="ECO:0000313" key="8">
    <source>
        <dbReference type="Proteomes" id="UP001075354"/>
    </source>
</evidence>
<keyword evidence="3 5" id="KW-0378">Hydrolase</keyword>
<dbReference type="Proteomes" id="UP001075354">
    <property type="component" value="Chromosome 3"/>
</dbReference>
<evidence type="ECO:0000256" key="5">
    <source>
        <dbReference type="RuleBase" id="RU361235"/>
    </source>
</evidence>
<dbReference type="InterPro" id="IPR002018">
    <property type="entry name" value="CarbesteraseB"/>
</dbReference>
<evidence type="ECO:0000313" key="7">
    <source>
        <dbReference type="EMBL" id="KAJ1529245.1"/>
    </source>
</evidence>